<keyword evidence="3" id="KW-0408">Iron</keyword>
<evidence type="ECO:0000259" key="5">
    <source>
        <dbReference type="PROSITE" id="PS51296"/>
    </source>
</evidence>
<evidence type="ECO:0000256" key="1">
    <source>
        <dbReference type="ARBA" id="ARBA00022714"/>
    </source>
</evidence>
<keyword evidence="4" id="KW-0411">Iron-sulfur</keyword>
<evidence type="ECO:0000313" key="7">
    <source>
        <dbReference type="Proteomes" id="UP000708148"/>
    </source>
</evidence>
<keyword evidence="2" id="KW-0479">Metal-binding</keyword>
<dbReference type="InterPro" id="IPR017941">
    <property type="entry name" value="Rieske_2Fe-2S"/>
</dbReference>
<comment type="caution">
    <text evidence="6">The sequence shown here is derived from an EMBL/GenBank/DDBJ whole genome shotgun (WGS) entry which is preliminary data.</text>
</comment>
<dbReference type="InterPro" id="IPR036922">
    <property type="entry name" value="Rieske_2Fe-2S_sf"/>
</dbReference>
<dbReference type="OrthoDB" id="423598at2759"/>
<dbReference type="Gene3D" id="2.102.10.10">
    <property type="entry name" value="Rieske [2Fe-2S] iron-sulphur domain"/>
    <property type="match status" value="1"/>
</dbReference>
<sequence>MAGVSTASFRGALRAPIAGGRPSRLAVRAASGSGEWQKVCTRKELSEGGGRVRAKVGGEKVFVQEFEGQLYCLSNVCTHLSLPLVGRTPILQGQIVEGCMECPLHKTRFDLKTGEVKGEWAPTFPEIPFVGKGDPKPLPTFSVRENEDGTIEALI</sequence>
<dbReference type="SUPFAM" id="SSF50022">
    <property type="entry name" value="ISP domain"/>
    <property type="match status" value="1"/>
</dbReference>
<keyword evidence="1" id="KW-0001">2Fe-2S</keyword>
<dbReference type="GO" id="GO:0046872">
    <property type="term" value="F:metal ion binding"/>
    <property type="evidence" value="ECO:0007669"/>
    <property type="project" value="UniProtKB-KW"/>
</dbReference>
<gene>
    <name evidence="6" type="ORF">OSTQU699_LOCUS5340</name>
</gene>
<dbReference type="GO" id="GO:0051537">
    <property type="term" value="F:2 iron, 2 sulfur cluster binding"/>
    <property type="evidence" value="ECO:0007669"/>
    <property type="project" value="UniProtKB-KW"/>
</dbReference>
<dbReference type="CDD" id="cd03467">
    <property type="entry name" value="Rieske"/>
    <property type="match status" value="1"/>
</dbReference>
<reference evidence="6" key="1">
    <citation type="submission" date="2020-12" db="EMBL/GenBank/DDBJ databases">
        <authorList>
            <person name="Iha C."/>
        </authorList>
    </citation>
    <scope>NUCLEOTIDE SEQUENCE</scope>
</reference>
<protein>
    <recommendedName>
        <fullName evidence="5">Rieske domain-containing protein</fullName>
    </recommendedName>
</protein>
<evidence type="ECO:0000313" key="6">
    <source>
        <dbReference type="EMBL" id="CAD7699981.1"/>
    </source>
</evidence>
<feature type="domain" description="Rieske" evidence="5">
    <location>
        <begin position="37"/>
        <end position="152"/>
    </location>
</feature>
<organism evidence="6 7">
    <name type="scientific">Ostreobium quekettii</name>
    <dbReference type="NCBI Taxonomy" id="121088"/>
    <lineage>
        <taxon>Eukaryota</taxon>
        <taxon>Viridiplantae</taxon>
        <taxon>Chlorophyta</taxon>
        <taxon>core chlorophytes</taxon>
        <taxon>Ulvophyceae</taxon>
        <taxon>TCBD clade</taxon>
        <taxon>Bryopsidales</taxon>
        <taxon>Ostreobineae</taxon>
        <taxon>Ostreobiaceae</taxon>
        <taxon>Ostreobium</taxon>
    </lineage>
</organism>
<dbReference type="Proteomes" id="UP000708148">
    <property type="component" value="Unassembled WGS sequence"/>
</dbReference>
<name>A0A8S1IYE1_9CHLO</name>
<dbReference type="PANTHER" id="PTHR21496:SF23">
    <property type="entry name" value="3-PHENYLPROPIONATE_CINNAMIC ACID DIOXYGENASE FERREDOXIN SUBUNIT"/>
    <property type="match status" value="1"/>
</dbReference>
<dbReference type="PANTHER" id="PTHR21496">
    <property type="entry name" value="FERREDOXIN-RELATED"/>
    <property type="match status" value="1"/>
</dbReference>
<dbReference type="Pfam" id="PF00355">
    <property type="entry name" value="Rieske"/>
    <property type="match status" value="1"/>
</dbReference>
<accession>A0A8S1IYE1</accession>
<dbReference type="EMBL" id="CAJHUC010001145">
    <property type="protein sequence ID" value="CAD7699981.1"/>
    <property type="molecule type" value="Genomic_DNA"/>
</dbReference>
<dbReference type="AlphaFoldDB" id="A0A8S1IYE1"/>
<keyword evidence="7" id="KW-1185">Reference proteome</keyword>
<evidence type="ECO:0000256" key="4">
    <source>
        <dbReference type="ARBA" id="ARBA00023014"/>
    </source>
</evidence>
<evidence type="ECO:0000256" key="2">
    <source>
        <dbReference type="ARBA" id="ARBA00022723"/>
    </source>
</evidence>
<evidence type="ECO:0000256" key="3">
    <source>
        <dbReference type="ARBA" id="ARBA00023004"/>
    </source>
</evidence>
<proteinExistence type="predicted"/>
<dbReference type="PROSITE" id="PS51296">
    <property type="entry name" value="RIESKE"/>
    <property type="match status" value="1"/>
</dbReference>